<keyword evidence="3 7" id="KW-0732">Signal</keyword>
<evidence type="ECO:0000256" key="2">
    <source>
        <dbReference type="ARBA" id="ARBA00022723"/>
    </source>
</evidence>
<dbReference type="GO" id="GO:0046688">
    <property type="term" value="P:response to copper ion"/>
    <property type="evidence" value="ECO:0007669"/>
    <property type="project" value="InterPro"/>
</dbReference>
<dbReference type="GO" id="GO:0005507">
    <property type="term" value="F:copper ion binding"/>
    <property type="evidence" value="ECO:0007669"/>
    <property type="project" value="InterPro"/>
</dbReference>
<evidence type="ECO:0000256" key="6">
    <source>
        <dbReference type="SAM" id="Phobius"/>
    </source>
</evidence>
<evidence type="ECO:0000256" key="3">
    <source>
        <dbReference type="ARBA" id="ARBA00022729"/>
    </source>
</evidence>
<dbReference type="GO" id="GO:0030313">
    <property type="term" value="C:cell envelope"/>
    <property type="evidence" value="ECO:0007669"/>
    <property type="project" value="UniProtKB-SubCell"/>
</dbReference>
<comment type="caution">
    <text evidence="9">The sequence shown here is derived from an EMBL/GenBank/DDBJ whole genome shotgun (WGS) entry which is preliminary data.</text>
</comment>
<keyword evidence="6" id="KW-0472">Membrane</keyword>
<evidence type="ECO:0000256" key="7">
    <source>
        <dbReference type="SAM" id="SignalP"/>
    </source>
</evidence>
<dbReference type="GO" id="GO:0005886">
    <property type="term" value="C:plasma membrane"/>
    <property type="evidence" value="ECO:0007669"/>
    <property type="project" value="TreeGrafter"/>
</dbReference>
<dbReference type="PANTHER" id="PTHR34820">
    <property type="entry name" value="INNER MEMBRANE PROTEIN YEBZ"/>
    <property type="match status" value="1"/>
</dbReference>
<accession>A0A150H5C6</accession>
<dbReference type="PATRIC" id="fig|479117.4.peg.2030"/>
<comment type="subcellular location">
    <subcellularLocation>
        <location evidence="1">Cell envelope</location>
    </subcellularLocation>
</comment>
<dbReference type="GO" id="GO:0042597">
    <property type="term" value="C:periplasmic space"/>
    <property type="evidence" value="ECO:0007669"/>
    <property type="project" value="InterPro"/>
</dbReference>
<dbReference type="GO" id="GO:0006825">
    <property type="term" value="P:copper ion transport"/>
    <property type="evidence" value="ECO:0007669"/>
    <property type="project" value="InterPro"/>
</dbReference>
<evidence type="ECO:0000256" key="1">
    <source>
        <dbReference type="ARBA" id="ARBA00004196"/>
    </source>
</evidence>
<evidence type="ECO:0000313" key="10">
    <source>
        <dbReference type="Proteomes" id="UP000243589"/>
    </source>
</evidence>
<keyword evidence="6" id="KW-0812">Transmembrane</keyword>
<feature type="chain" id="PRO_5007562389" evidence="7">
    <location>
        <begin position="31"/>
        <end position="203"/>
    </location>
</feature>
<dbReference type="InterPro" id="IPR032694">
    <property type="entry name" value="CopC/D"/>
</dbReference>
<dbReference type="PANTHER" id="PTHR34820:SF4">
    <property type="entry name" value="INNER MEMBRANE PROTEIN YEBZ"/>
    <property type="match status" value="1"/>
</dbReference>
<keyword evidence="10" id="KW-1185">Reference proteome</keyword>
<dbReference type="InterPro" id="IPR007348">
    <property type="entry name" value="CopC_dom"/>
</dbReference>
<dbReference type="InterPro" id="IPR014756">
    <property type="entry name" value="Ig_E-set"/>
</dbReference>
<dbReference type="EMBL" id="LQQC01000013">
    <property type="protein sequence ID" value="KXZ57215.1"/>
    <property type="molecule type" value="Genomic_DNA"/>
</dbReference>
<reference evidence="9 10" key="1">
    <citation type="submission" date="2016-01" db="EMBL/GenBank/DDBJ databases">
        <title>Use of Whole Genome Sequencing to ascertain that Brevibacterium massiliense (Roux, Raoult 2009) is a later heterotypic synonym of Brevibacterium ravenspurgense (Mages 2008).</title>
        <authorList>
            <person name="Bernier A.-M."/>
            <person name="Burdz T."/>
            <person name="Huynh C."/>
            <person name="Pachecho A.L."/>
            <person name="Wiebe D."/>
            <person name="Bonner C."/>
            <person name="Bernard K."/>
        </authorList>
    </citation>
    <scope>NUCLEOTIDE SEQUENCE [LARGE SCALE GENOMIC DNA]</scope>
    <source>
        <strain evidence="9 10">CCUG56047</strain>
    </source>
</reference>
<dbReference type="AlphaFoldDB" id="A0A150H5C6"/>
<feature type="region of interest" description="Disordered" evidence="5">
    <location>
        <begin position="127"/>
        <end position="165"/>
    </location>
</feature>
<proteinExistence type="predicted"/>
<keyword evidence="6" id="KW-1133">Transmembrane helix</keyword>
<evidence type="ECO:0000256" key="5">
    <source>
        <dbReference type="SAM" id="MobiDB-lite"/>
    </source>
</evidence>
<dbReference type="RefSeq" id="WP_244878160.1">
    <property type="nucleotide sequence ID" value="NZ_LQQC01000013.1"/>
</dbReference>
<name>A0A150H5C6_9MICO</name>
<feature type="signal peptide" evidence="7">
    <location>
        <begin position="1"/>
        <end position="30"/>
    </location>
</feature>
<dbReference type="Pfam" id="PF04234">
    <property type="entry name" value="CopC"/>
    <property type="match status" value="1"/>
</dbReference>
<organism evidence="9 10">
    <name type="scientific">Brevibacterium ravenspurgense</name>
    <dbReference type="NCBI Taxonomy" id="479117"/>
    <lineage>
        <taxon>Bacteria</taxon>
        <taxon>Bacillati</taxon>
        <taxon>Actinomycetota</taxon>
        <taxon>Actinomycetes</taxon>
        <taxon>Micrococcales</taxon>
        <taxon>Brevibacteriaceae</taxon>
        <taxon>Brevibacterium</taxon>
    </lineage>
</organism>
<evidence type="ECO:0000259" key="8">
    <source>
        <dbReference type="Pfam" id="PF04234"/>
    </source>
</evidence>
<feature type="domain" description="CopC" evidence="8">
    <location>
        <begin position="31"/>
        <end position="123"/>
    </location>
</feature>
<protein>
    <submittedName>
        <fullName evidence="9">Copper resistance protein C</fullName>
    </submittedName>
</protein>
<dbReference type="InterPro" id="IPR014755">
    <property type="entry name" value="Cu-Rt/internalin_Ig-like"/>
</dbReference>
<dbReference type="Proteomes" id="UP000243589">
    <property type="component" value="Unassembled WGS sequence"/>
</dbReference>
<evidence type="ECO:0000313" key="9">
    <source>
        <dbReference type="EMBL" id="KXZ57215.1"/>
    </source>
</evidence>
<dbReference type="Gene3D" id="2.60.40.1220">
    <property type="match status" value="1"/>
</dbReference>
<dbReference type="SUPFAM" id="SSF81296">
    <property type="entry name" value="E set domains"/>
    <property type="match status" value="1"/>
</dbReference>
<sequence>MTTRSSLSRLLAAALFACLALAFGSVPAQAHDQLIGSNPKQGAKLDKQPEWIELNYSGEIQDIGTEIRVERDGEDYSAGEITVEGRTVKSALPDDLKPGDYTIAWRVVSQDGHPISGTVEFTILDSAGSGGEVEGAGDDEAADGAADKAEGDQQSNASDQEKASEEGAGVSPVVLILLAVAGLGALAAVIMMFTRKKNITEDN</sequence>
<keyword evidence="4" id="KW-0186">Copper</keyword>
<gene>
    <name evidence="9" type="primary">copC</name>
    <name evidence="9" type="ORF">Bravens_02045</name>
</gene>
<feature type="transmembrane region" description="Helical" evidence="6">
    <location>
        <begin position="173"/>
        <end position="193"/>
    </location>
</feature>
<evidence type="ECO:0000256" key="4">
    <source>
        <dbReference type="ARBA" id="ARBA00023008"/>
    </source>
</evidence>
<keyword evidence="2" id="KW-0479">Metal-binding</keyword>